<proteinExistence type="inferred from homology"/>
<keyword evidence="6" id="KW-1185">Reference proteome</keyword>
<evidence type="ECO:0000256" key="2">
    <source>
        <dbReference type="ARBA" id="ARBA00022676"/>
    </source>
</evidence>
<organism evidence="5 6">
    <name type="scientific">Anisodus tanguticus</name>
    <dbReference type="NCBI Taxonomy" id="243964"/>
    <lineage>
        <taxon>Eukaryota</taxon>
        <taxon>Viridiplantae</taxon>
        <taxon>Streptophyta</taxon>
        <taxon>Embryophyta</taxon>
        <taxon>Tracheophyta</taxon>
        <taxon>Spermatophyta</taxon>
        <taxon>Magnoliopsida</taxon>
        <taxon>eudicotyledons</taxon>
        <taxon>Gunneridae</taxon>
        <taxon>Pentapetalae</taxon>
        <taxon>asterids</taxon>
        <taxon>lamiids</taxon>
        <taxon>Solanales</taxon>
        <taxon>Solanaceae</taxon>
        <taxon>Solanoideae</taxon>
        <taxon>Hyoscyameae</taxon>
        <taxon>Anisodus</taxon>
    </lineage>
</organism>
<dbReference type="CDD" id="cd03784">
    <property type="entry name" value="GT1_Gtf-like"/>
    <property type="match status" value="1"/>
</dbReference>
<name>A0AAE1VLE1_9SOLA</name>
<dbReference type="FunFam" id="3.40.50.2000:FF:000060">
    <property type="entry name" value="Glycosyltransferase"/>
    <property type="match status" value="1"/>
</dbReference>
<evidence type="ECO:0000259" key="4">
    <source>
        <dbReference type="Pfam" id="PF26168"/>
    </source>
</evidence>
<dbReference type="GO" id="GO:0016138">
    <property type="term" value="P:glycoside biosynthetic process"/>
    <property type="evidence" value="ECO:0007669"/>
    <property type="project" value="UniProtKB-ARBA"/>
</dbReference>
<dbReference type="PANTHER" id="PTHR48044">
    <property type="entry name" value="GLYCOSYLTRANSFERASE"/>
    <property type="match status" value="1"/>
</dbReference>
<dbReference type="Pfam" id="PF00201">
    <property type="entry name" value="UDPGT"/>
    <property type="match status" value="1"/>
</dbReference>
<keyword evidence="3" id="KW-0808">Transferase</keyword>
<comment type="similarity">
    <text evidence="1">Belongs to the UDP-glycosyltransferase family.</text>
</comment>
<protein>
    <recommendedName>
        <fullName evidence="4">Glycosyltransferase N-terminal domain-containing protein</fullName>
    </recommendedName>
</protein>
<evidence type="ECO:0000313" key="5">
    <source>
        <dbReference type="EMBL" id="KAK4373402.1"/>
    </source>
</evidence>
<keyword evidence="2" id="KW-0328">Glycosyltransferase</keyword>
<dbReference type="EMBL" id="JAVYJV010000004">
    <property type="protein sequence ID" value="KAK4373402.1"/>
    <property type="molecule type" value="Genomic_DNA"/>
</dbReference>
<dbReference type="PANTHER" id="PTHR48044:SF10">
    <property type="entry name" value="GLYCOSYLTRANSFERASE"/>
    <property type="match status" value="1"/>
</dbReference>
<dbReference type="Pfam" id="PF26168">
    <property type="entry name" value="Glyco_transf_N"/>
    <property type="match status" value="1"/>
</dbReference>
<evidence type="ECO:0000256" key="3">
    <source>
        <dbReference type="ARBA" id="ARBA00022679"/>
    </source>
</evidence>
<sequence>MDNSIENLENNLKKQENEVAIVMVSFPAQSHLNQLLQLACIFSSSYNLPVYYVASATHNLQARVRANALNPLDMAKIHFHDLPTPDFASPSPDPNAPSKFPAQLLPSYNASMLLHEPYRGIRAGDLYNSNKVLEGTSLDLMAEYASTQNKKQWEIGPILHTKLDNVSNKRNKCLDWLDNQPPRSVLYVSFGSSTTFSDKEIMELVMGLERSKQKFVWVLRDADRGDIFTGEARRFELSEGFEESVKRIGLVVREWAPKLEILAHSSTGGFISHCGWNSCIESITMGVPIAAWPMHSEQPINAFFVTEMLKIGLIVREWEKREELVNASTIENSVRKLMVSEEGDEIRKRAEELGAAVRQSTEKGGAPQLELDSFIAHITR</sequence>
<dbReference type="AlphaFoldDB" id="A0AAE1VLE1"/>
<accession>A0AAE1VLE1</accession>
<dbReference type="InterPro" id="IPR058980">
    <property type="entry name" value="Glyco_transf_N"/>
</dbReference>
<gene>
    <name evidence="5" type="ORF">RND71_008786</name>
</gene>
<dbReference type="Gene3D" id="3.40.50.2000">
    <property type="entry name" value="Glycogen Phosphorylase B"/>
    <property type="match status" value="3"/>
</dbReference>
<comment type="caution">
    <text evidence="5">The sequence shown here is derived from an EMBL/GenBank/DDBJ whole genome shotgun (WGS) entry which is preliminary data.</text>
</comment>
<evidence type="ECO:0000256" key="1">
    <source>
        <dbReference type="ARBA" id="ARBA00009995"/>
    </source>
</evidence>
<reference evidence="5" key="1">
    <citation type="submission" date="2023-12" db="EMBL/GenBank/DDBJ databases">
        <title>Genome assembly of Anisodus tanguticus.</title>
        <authorList>
            <person name="Wang Y.-J."/>
        </authorList>
    </citation>
    <scope>NUCLEOTIDE SEQUENCE</scope>
    <source>
        <strain evidence="5">KB-2021</strain>
        <tissue evidence="5">Leaf</tissue>
    </source>
</reference>
<dbReference type="Proteomes" id="UP001291623">
    <property type="component" value="Unassembled WGS sequence"/>
</dbReference>
<dbReference type="InterPro" id="IPR002213">
    <property type="entry name" value="UDP_glucos_trans"/>
</dbReference>
<feature type="domain" description="Glycosyltransferase N-terminal" evidence="4">
    <location>
        <begin position="18"/>
        <end position="117"/>
    </location>
</feature>
<dbReference type="GO" id="GO:0008194">
    <property type="term" value="F:UDP-glycosyltransferase activity"/>
    <property type="evidence" value="ECO:0007669"/>
    <property type="project" value="InterPro"/>
</dbReference>
<dbReference type="SUPFAM" id="SSF53756">
    <property type="entry name" value="UDP-Glycosyltransferase/glycogen phosphorylase"/>
    <property type="match status" value="1"/>
</dbReference>
<evidence type="ECO:0000313" key="6">
    <source>
        <dbReference type="Proteomes" id="UP001291623"/>
    </source>
</evidence>